<organism evidence="8 9">
    <name type="scientific">Veillonella rodentium</name>
    <dbReference type="NCBI Taxonomy" id="248315"/>
    <lineage>
        <taxon>Bacteria</taxon>
        <taxon>Bacillati</taxon>
        <taxon>Bacillota</taxon>
        <taxon>Negativicutes</taxon>
        <taxon>Veillonellales</taxon>
        <taxon>Veillonellaceae</taxon>
        <taxon>Veillonella</taxon>
    </lineage>
</organism>
<evidence type="ECO:0000256" key="4">
    <source>
        <dbReference type="SAM" id="SignalP"/>
    </source>
</evidence>
<dbReference type="Gene3D" id="2.40.160.50">
    <property type="entry name" value="membrane protein fhac: a member of the omp85/tpsb transporter family"/>
    <property type="match status" value="1"/>
</dbReference>
<keyword evidence="4" id="KW-0732">Signal</keyword>
<feature type="chain" id="PRO_5012828398" evidence="4">
    <location>
        <begin position="23"/>
        <end position="617"/>
    </location>
</feature>
<sequence length="617" mass="68641">MKYRQLLMGITAVMSLPLSIQAQTMDQVEPLERAKEEQIAREARLGEERIQLQEDAIASSSTSSDGHTIPAEQPVQEGPSFFVSHIRIVEEPIHEETVISRDSITSSTMETTTFLDNSVPASTRLIKGPLFYDAQRTSLVLDAPKEFSFLSKTAHPFVNRKMTVEDINTLAERLNMALVSHGYITSRIGIPAQSLASGQLQFNLQVGRIESVVYKEKSPHLPWENAFPLRPGDILNIRDIEQGLEQMKRIGSQAVTIELEPGTRPLSSRIVLQTTKRPPIHGVISVDDSGMKDTGKLQWNASIGIDRLFNANDVLRISANHDGANEGYVKGTKNHSISYSIPRGKDTFSIGYSHLSYHQSIQSIVGPVISSSRVKSVRGTWQHVFHRDRTTKRSWDVSISKRNSHNYINDVDIAVQRADTAALEVGVSERRYIKQNTLYSRVGVKQGVGWFGSQPDFGGDAPSTRFTQLLADVDYQIPRRWGHRPASITTSFHGQWTLGGKRLFSRDMMSIGNRYTVQGFDGERTLLGESGWYVRNEVASYIPRLHSSVYVNVDVGAVYGPSTDILTGRIIAGTALGIRGQFKSGLFYDAFVGVPLYKPNGYVTDHVTTGFQAGIRF</sequence>
<evidence type="ECO:0000256" key="3">
    <source>
        <dbReference type="ARBA" id="ARBA00023237"/>
    </source>
</evidence>
<dbReference type="KEGG" id="vrm:44547418_01204"/>
<dbReference type="RefSeq" id="WP_095066143.1">
    <property type="nucleotide sequence ID" value="NZ_LT906470.1"/>
</dbReference>
<evidence type="ECO:0000256" key="2">
    <source>
        <dbReference type="ARBA" id="ARBA00022692"/>
    </source>
</evidence>
<dbReference type="Pfam" id="PF17287">
    <property type="entry name" value="POTRA_3"/>
    <property type="match status" value="1"/>
</dbReference>
<proteinExistence type="predicted"/>
<keyword evidence="1" id="KW-0472">Membrane</keyword>
<dbReference type="Proteomes" id="UP000214973">
    <property type="component" value="Chromosome 1"/>
</dbReference>
<dbReference type="Pfam" id="PF08479">
    <property type="entry name" value="POTRA_2"/>
    <property type="match status" value="1"/>
</dbReference>
<dbReference type="InterPro" id="IPR027282">
    <property type="entry name" value="TPS"/>
</dbReference>
<feature type="signal peptide" evidence="4">
    <location>
        <begin position="1"/>
        <end position="22"/>
    </location>
</feature>
<feature type="domain" description="Haemolysin activator HlyB C-terminal" evidence="5">
    <location>
        <begin position="268"/>
        <end position="580"/>
    </location>
</feature>
<evidence type="ECO:0000259" key="5">
    <source>
        <dbReference type="Pfam" id="PF03865"/>
    </source>
</evidence>
<reference evidence="8 9" key="1">
    <citation type="submission" date="2017-06" db="EMBL/GenBank/DDBJ databases">
        <authorList>
            <consortium name="Pathogen Informatics"/>
        </authorList>
    </citation>
    <scope>NUCLEOTIDE SEQUENCE [LARGE SCALE GENOMIC DNA]</scope>
    <source>
        <strain evidence="8 9">NCTC12018</strain>
    </source>
</reference>
<dbReference type="InterPro" id="IPR005565">
    <property type="entry name" value="Hemolysn_activator_HlyB_C"/>
</dbReference>
<keyword evidence="2" id="KW-0812">Transmembrane</keyword>
<dbReference type="GO" id="GO:0008320">
    <property type="term" value="F:protein transmembrane transporter activity"/>
    <property type="evidence" value="ECO:0007669"/>
    <property type="project" value="TreeGrafter"/>
</dbReference>
<dbReference type="InterPro" id="IPR051544">
    <property type="entry name" value="TPS_OM_transporter"/>
</dbReference>
<evidence type="ECO:0000259" key="6">
    <source>
        <dbReference type="Pfam" id="PF08479"/>
    </source>
</evidence>
<dbReference type="Pfam" id="PF03865">
    <property type="entry name" value="ShlB"/>
    <property type="match status" value="1"/>
</dbReference>
<dbReference type="PANTHER" id="PTHR34597:SF3">
    <property type="entry name" value="OUTER MEMBRANE TRANSPORTER CDIB"/>
    <property type="match status" value="1"/>
</dbReference>
<name>A0A239ZBI3_9FIRM</name>
<gene>
    <name evidence="8" type="primary">shlB_1</name>
    <name evidence="8" type="ORF">SAMEA44547418_01204</name>
</gene>
<dbReference type="GO" id="GO:0098046">
    <property type="term" value="C:type V protein secretion system complex"/>
    <property type="evidence" value="ECO:0007669"/>
    <property type="project" value="TreeGrafter"/>
</dbReference>
<dbReference type="GO" id="GO:0046819">
    <property type="term" value="P:protein secretion by the type V secretion system"/>
    <property type="evidence" value="ECO:0007669"/>
    <property type="project" value="TreeGrafter"/>
</dbReference>
<dbReference type="Gene3D" id="3.10.20.310">
    <property type="entry name" value="membrane protein fhac"/>
    <property type="match status" value="1"/>
</dbReference>
<dbReference type="PIRSF" id="PIRSF029745">
    <property type="entry name" value="FhaC"/>
    <property type="match status" value="1"/>
</dbReference>
<dbReference type="InterPro" id="IPR013686">
    <property type="entry name" value="Polypept-transport_assoc_ShlB"/>
</dbReference>
<evidence type="ECO:0000259" key="7">
    <source>
        <dbReference type="Pfam" id="PF17287"/>
    </source>
</evidence>
<dbReference type="InterPro" id="IPR035251">
    <property type="entry name" value="ShlB_POTRA"/>
</dbReference>
<keyword evidence="1" id="KW-1134">Transmembrane beta strand</keyword>
<protein>
    <submittedName>
        <fullName evidence="8">Hemolysin transporter protein shlB</fullName>
    </submittedName>
</protein>
<dbReference type="PANTHER" id="PTHR34597">
    <property type="entry name" value="SLR1661 PROTEIN"/>
    <property type="match status" value="1"/>
</dbReference>
<accession>A0A239ZBI3</accession>
<keyword evidence="9" id="KW-1185">Reference proteome</keyword>
<dbReference type="EMBL" id="LT906470">
    <property type="protein sequence ID" value="SNV68512.1"/>
    <property type="molecule type" value="Genomic_DNA"/>
</dbReference>
<evidence type="ECO:0000256" key="1">
    <source>
        <dbReference type="ARBA" id="ARBA00022452"/>
    </source>
</evidence>
<dbReference type="AlphaFoldDB" id="A0A239ZBI3"/>
<keyword evidence="3" id="KW-0998">Cell outer membrane</keyword>
<evidence type="ECO:0000313" key="9">
    <source>
        <dbReference type="Proteomes" id="UP000214973"/>
    </source>
</evidence>
<feature type="domain" description="ShlB POTRA" evidence="7">
    <location>
        <begin position="208"/>
        <end position="261"/>
    </location>
</feature>
<feature type="domain" description="Polypeptide-transport-associated ShlB-type" evidence="6">
    <location>
        <begin position="150"/>
        <end position="204"/>
    </location>
</feature>
<evidence type="ECO:0000313" key="8">
    <source>
        <dbReference type="EMBL" id="SNV68512.1"/>
    </source>
</evidence>